<dbReference type="Proteomes" id="UP000617145">
    <property type="component" value="Unassembled WGS sequence"/>
</dbReference>
<evidence type="ECO:0000313" key="3">
    <source>
        <dbReference type="Proteomes" id="UP000617145"/>
    </source>
</evidence>
<dbReference type="GO" id="GO:0005886">
    <property type="term" value="C:plasma membrane"/>
    <property type="evidence" value="ECO:0007669"/>
    <property type="project" value="TreeGrafter"/>
</dbReference>
<name>A0A8J2ZMA5_9RHOB</name>
<evidence type="ECO:0000259" key="1">
    <source>
        <dbReference type="Pfam" id="PF02698"/>
    </source>
</evidence>
<dbReference type="RefSeq" id="WP_229673339.1">
    <property type="nucleotide sequence ID" value="NZ_BMJV01000008.1"/>
</dbReference>
<dbReference type="InterPro" id="IPR051599">
    <property type="entry name" value="Cell_Envelope_Assoc"/>
</dbReference>
<dbReference type="PANTHER" id="PTHR30336:SF20">
    <property type="entry name" value="DUF218 DOMAIN-CONTAINING PROTEIN"/>
    <property type="match status" value="1"/>
</dbReference>
<dbReference type="InterPro" id="IPR003848">
    <property type="entry name" value="DUF218"/>
</dbReference>
<dbReference type="InterPro" id="IPR014729">
    <property type="entry name" value="Rossmann-like_a/b/a_fold"/>
</dbReference>
<sequence>MEREEGQGRALPVALVLGAAVWPGGEASPSLRRRALTAAALWQAGRVRAIVGCGGVGEHPPSEAEVIRVLCLEAGVPGEAVFCEGQSRNTHENIRLALPVLARLGSRDVLVVSDGYHLPRALLVARRAGLRARGAAVPLRGARVGAQMRGALREIPAFLWYLLRPKKS</sequence>
<dbReference type="Gene3D" id="3.40.50.620">
    <property type="entry name" value="HUPs"/>
    <property type="match status" value="1"/>
</dbReference>
<feature type="domain" description="DUF218" evidence="1">
    <location>
        <begin position="13"/>
        <end position="154"/>
    </location>
</feature>
<reference evidence="2" key="1">
    <citation type="journal article" date="2014" name="Int. J. Syst. Evol. Microbiol.">
        <title>Complete genome sequence of Corynebacterium casei LMG S-19264T (=DSM 44701T), isolated from a smear-ripened cheese.</title>
        <authorList>
            <consortium name="US DOE Joint Genome Institute (JGI-PGF)"/>
            <person name="Walter F."/>
            <person name="Albersmeier A."/>
            <person name="Kalinowski J."/>
            <person name="Ruckert C."/>
        </authorList>
    </citation>
    <scope>NUCLEOTIDE SEQUENCE</scope>
    <source>
        <strain evidence="2">CGMCC 1.15762</strain>
    </source>
</reference>
<protein>
    <recommendedName>
        <fullName evidence="1">DUF218 domain-containing protein</fullName>
    </recommendedName>
</protein>
<gene>
    <name evidence="2" type="ORF">GCM10011415_35950</name>
</gene>
<dbReference type="EMBL" id="BMJV01000008">
    <property type="protein sequence ID" value="GGG82953.1"/>
    <property type="molecule type" value="Genomic_DNA"/>
</dbReference>
<dbReference type="Pfam" id="PF02698">
    <property type="entry name" value="DUF218"/>
    <property type="match status" value="1"/>
</dbReference>
<comment type="caution">
    <text evidence="2">The sequence shown here is derived from an EMBL/GenBank/DDBJ whole genome shotgun (WGS) entry which is preliminary data.</text>
</comment>
<keyword evidence="3" id="KW-1185">Reference proteome</keyword>
<reference evidence="2" key="2">
    <citation type="submission" date="2020-09" db="EMBL/GenBank/DDBJ databases">
        <authorList>
            <person name="Sun Q."/>
            <person name="Zhou Y."/>
        </authorList>
    </citation>
    <scope>NUCLEOTIDE SEQUENCE</scope>
    <source>
        <strain evidence="2">CGMCC 1.15762</strain>
    </source>
</reference>
<organism evidence="2 3">
    <name type="scientific">Salipiger pallidus</name>
    <dbReference type="NCBI Taxonomy" id="1775170"/>
    <lineage>
        <taxon>Bacteria</taxon>
        <taxon>Pseudomonadati</taxon>
        <taxon>Pseudomonadota</taxon>
        <taxon>Alphaproteobacteria</taxon>
        <taxon>Rhodobacterales</taxon>
        <taxon>Roseobacteraceae</taxon>
        <taxon>Salipiger</taxon>
    </lineage>
</organism>
<proteinExistence type="predicted"/>
<dbReference type="CDD" id="cd06259">
    <property type="entry name" value="YdcF-like"/>
    <property type="match status" value="1"/>
</dbReference>
<evidence type="ECO:0000313" key="2">
    <source>
        <dbReference type="EMBL" id="GGG82953.1"/>
    </source>
</evidence>
<dbReference type="AlphaFoldDB" id="A0A8J2ZMA5"/>
<accession>A0A8J2ZMA5</accession>
<dbReference type="PANTHER" id="PTHR30336">
    <property type="entry name" value="INNER MEMBRANE PROTEIN, PROBABLE PERMEASE"/>
    <property type="match status" value="1"/>
</dbReference>